<dbReference type="PANTHER" id="PTHR41523">
    <property type="entry name" value="TWO-COMPONENT SYSTEM SENSOR PROTEIN"/>
    <property type="match status" value="1"/>
</dbReference>
<organism evidence="11">
    <name type="scientific">Aureimonas frigidaquae</name>
    <dbReference type="NCBI Taxonomy" id="424757"/>
    <lineage>
        <taxon>Bacteria</taxon>
        <taxon>Pseudomonadati</taxon>
        <taxon>Pseudomonadota</taxon>
        <taxon>Alphaproteobacteria</taxon>
        <taxon>Hyphomicrobiales</taxon>
        <taxon>Aurantimonadaceae</taxon>
        <taxon>Aureimonas</taxon>
    </lineage>
</organism>
<dbReference type="InterPro" id="IPR011495">
    <property type="entry name" value="Sig_transdc_His_kin_sub2_dim/P"/>
</dbReference>
<dbReference type="GO" id="GO:0004673">
    <property type="term" value="F:protein histidine kinase activity"/>
    <property type="evidence" value="ECO:0007669"/>
    <property type="project" value="UniProtKB-EC"/>
</dbReference>
<dbReference type="OrthoDB" id="489241at2"/>
<dbReference type="SMART" id="SM00448">
    <property type="entry name" value="REC"/>
    <property type="match status" value="1"/>
</dbReference>
<evidence type="ECO:0000256" key="2">
    <source>
        <dbReference type="ARBA" id="ARBA00012438"/>
    </source>
</evidence>
<proteinExistence type="predicted"/>
<dbReference type="Gene3D" id="3.40.50.2300">
    <property type="match status" value="1"/>
</dbReference>
<dbReference type="SMART" id="SM00387">
    <property type="entry name" value="HATPase_c"/>
    <property type="match status" value="1"/>
</dbReference>
<dbReference type="EC" id="2.7.13.3" evidence="2"/>
<dbReference type="SMART" id="SM00911">
    <property type="entry name" value="HWE_HK"/>
    <property type="match status" value="1"/>
</dbReference>
<dbReference type="CDD" id="cd00156">
    <property type="entry name" value="REC"/>
    <property type="match status" value="1"/>
</dbReference>
<comment type="catalytic activity">
    <reaction evidence="1">
        <text>ATP + protein L-histidine = ADP + protein N-phospho-L-histidine.</text>
        <dbReference type="EC" id="2.7.13.3"/>
    </reaction>
</comment>
<dbReference type="EMBL" id="LC066377">
    <property type="protein sequence ID" value="BAT28755.1"/>
    <property type="molecule type" value="Genomic_DNA"/>
</dbReference>
<dbReference type="InterPro" id="IPR011102">
    <property type="entry name" value="Sig_transdc_His_kinase_HWE"/>
</dbReference>
<feature type="modified residue" description="4-aspartylphosphate" evidence="8">
    <location>
        <position position="65"/>
    </location>
</feature>
<evidence type="ECO:0000256" key="1">
    <source>
        <dbReference type="ARBA" id="ARBA00000085"/>
    </source>
</evidence>
<protein>
    <recommendedName>
        <fullName evidence="2">histidine kinase</fullName>
        <ecNumber evidence="2">2.7.13.3</ecNumber>
    </recommendedName>
</protein>
<keyword evidence="6 11" id="KW-0418">Kinase</keyword>
<evidence type="ECO:0000256" key="4">
    <source>
        <dbReference type="ARBA" id="ARBA00022679"/>
    </source>
</evidence>
<keyword evidence="7" id="KW-0067">ATP-binding</keyword>
<dbReference type="Pfam" id="PF00072">
    <property type="entry name" value="Response_reg"/>
    <property type="match status" value="1"/>
</dbReference>
<dbReference type="InterPro" id="IPR011006">
    <property type="entry name" value="CheY-like_superfamily"/>
</dbReference>
<name>A0A0P0Z498_9HYPH</name>
<evidence type="ECO:0000256" key="8">
    <source>
        <dbReference type="PROSITE-ProRule" id="PRU00169"/>
    </source>
</evidence>
<dbReference type="GO" id="GO:0000160">
    <property type="term" value="P:phosphorelay signal transduction system"/>
    <property type="evidence" value="ECO:0007669"/>
    <property type="project" value="InterPro"/>
</dbReference>
<evidence type="ECO:0000256" key="3">
    <source>
        <dbReference type="ARBA" id="ARBA00022553"/>
    </source>
</evidence>
<dbReference type="RefSeq" id="WP_062225617.1">
    <property type="nucleotide sequence ID" value="NZ_BBWR01000002.1"/>
</dbReference>
<dbReference type="Gene3D" id="3.30.450.20">
    <property type="entry name" value="PAS domain"/>
    <property type="match status" value="1"/>
</dbReference>
<dbReference type="Gene3D" id="3.30.565.10">
    <property type="entry name" value="Histidine kinase-like ATPase, C-terminal domain"/>
    <property type="match status" value="1"/>
</dbReference>
<dbReference type="SUPFAM" id="SSF55874">
    <property type="entry name" value="ATPase domain of HSP90 chaperone/DNA topoisomerase II/histidine kinase"/>
    <property type="match status" value="1"/>
</dbReference>
<dbReference type="PROSITE" id="PS50110">
    <property type="entry name" value="RESPONSE_REGULATORY"/>
    <property type="match status" value="1"/>
</dbReference>
<keyword evidence="9" id="KW-0175">Coiled coil</keyword>
<evidence type="ECO:0000256" key="7">
    <source>
        <dbReference type="ARBA" id="ARBA00022840"/>
    </source>
</evidence>
<keyword evidence="4" id="KW-0808">Transferase</keyword>
<feature type="domain" description="Response regulatory" evidence="10">
    <location>
        <begin position="16"/>
        <end position="130"/>
    </location>
</feature>
<dbReference type="Pfam" id="PF02518">
    <property type="entry name" value="HATPase_c"/>
    <property type="match status" value="1"/>
</dbReference>
<dbReference type="AlphaFoldDB" id="A0A0P0Z498"/>
<dbReference type="InterPro" id="IPR036890">
    <property type="entry name" value="HATPase_C_sf"/>
</dbReference>
<dbReference type="PANTHER" id="PTHR41523:SF8">
    <property type="entry name" value="ETHYLENE RESPONSE SENSOR PROTEIN"/>
    <property type="match status" value="1"/>
</dbReference>
<keyword evidence="5" id="KW-0547">Nucleotide-binding</keyword>
<evidence type="ECO:0000256" key="5">
    <source>
        <dbReference type="ARBA" id="ARBA00022741"/>
    </source>
</evidence>
<evidence type="ECO:0000313" key="11">
    <source>
        <dbReference type="EMBL" id="BAT28755.1"/>
    </source>
</evidence>
<feature type="coiled-coil region" evidence="9">
    <location>
        <begin position="128"/>
        <end position="162"/>
    </location>
</feature>
<dbReference type="InterPro" id="IPR003594">
    <property type="entry name" value="HATPase_dom"/>
</dbReference>
<evidence type="ECO:0000256" key="6">
    <source>
        <dbReference type="ARBA" id="ARBA00022777"/>
    </source>
</evidence>
<accession>A0A0P0Z498</accession>
<dbReference type="InterPro" id="IPR001789">
    <property type="entry name" value="Sig_transdc_resp-reg_receiver"/>
</dbReference>
<evidence type="ECO:0000256" key="9">
    <source>
        <dbReference type="SAM" id="Coils"/>
    </source>
</evidence>
<evidence type="ECO:0000259" key="10">
    <source>
        <dbReference type="PROSITE" id="PS50110"/>
    </source>
</evidence>
<dbReference type="GO" id="GO:0005524">
    <property type="term" value="F:ATP binding"/>
    <property type="evidence" value="ECO:0007669"/>
    <property type="project" value="UniProtKB-KW"/>
</dbReference>
<sequence length="360" mass="37620">MSDLAAPGTAATPAVRVLYIDDDPVAGRLAQRALGRLGIDVVHAPDATAGLALLTQGSYDAVILDHDLGTSSGMDVLAALSGMEHAPPAVYVTASTELSIAVDALKAGAVDYVVKTVGSEFDVLLAAAVRASVEKARLRRAKEQADEAVREARDRAEAMLAEVNHRVANSLALVGSLVRMQSHDASDPAVREALSEVQARITAVANLHRSLYTSADVRQVDLDAYLGTLVHDLARSMADGSTVPHIRLAAEPMQVSPDKAVAIGVIATELVTNAIKYAYPAEKGEIRVNLVRLAGQRTELSVEDDGIGWRGAGPIKGTGLGAKIVTALSRSLDSELVYEAMPRGTRAVIAFDAPDPGGVG</sequence>
<reference evidence="11" key="1">
    <citation type="journal article" date="2015" name="Proc. Natl. Acad. Sci. U.S.A.">
        <title>Bacterial clade with the ribosomal RNA operon on a small plasmid rather than the chromosome.</title>
        <authorList>
            <person name="Anda M."/>
            <person name="Ohtsubo Y."/>
            <person name="Okubo T."/>
            <person name="Sugawara M."/>
            <person name="Nagata Y."/>
            <person name="Tsuda M."/>
            <person name="Minamisawa K."/>
            <person name="Mitsui H."/>
        </authorList>
    </citation>
    <scope>NUCLEOTIDE SEQUENCE</scope>
    <source>
        <strain evidence="11">JCM 14755</strain>
    </source>
</reference>
<keyword evidence="3 8" id="KW-0597">Phosphoprotein</keyword>
<dbReference type="SUPFAM" id="SSF52172">
    <property type="entry name" value="CheY-like"/>
    <property type="match status" value="1"/>
</dbReference>
<dbReference type="Pfam" id="PF07568">
    <property type="entry name" value="HisKA_2"/>
    <property type="match status" value="1"/>
</dbReference>